<comment type="function">
    <text evidence="16">Poorly processive, error-prone DNA polymerase involved in untargeted mutagenesis. Copies undamaged DNA at stalled replication forks, which arise in vivo from mismatched or misaligned primer ends. These misaligned primers can be extended by PolIV. Exhibits no 3'-5' exonuclease (proofreading) activity. May be involved in translesional synthesis, in conjunction with the beta clamp from PolIII.</text>
</comment>
<protein>
    <recommendedName>
        <fullName evidence="16">DNA polymerase IV</fullName>
        <shortName evidence="16">Pol IV</shortName>
        <ecNumber evidence="16">2.7.7.7</ecNumber>
    </recommendedName>
</protein>
<evidence type="ECO:0000256" key="7">
    <source>
        <dbReference type="ARBA" id="ARBA00022695"/>
    </source>
</evidence>
<keyword evidence="9 16" id="KW-0479">Metal-binding</keyword>
<dbReference type="FunFam" id="1.10.150.20:FF:000019">
    <property type="entry name" value="DNA polymerase IV"/>
    <property type="match status" value="1"/>
</dbReference>
<feature type="active site" evidence="16">
    <location>
        <position position="105"/>
    </location>
</feature>
<evidence type="ECO:0000313" key="19">
    <source>
        <dbReference type="Proteomes" id="UP000253083"/>
    </source>
</evidence>
<evidence type="ECO:0000256" key="1">
    <source>
        <dbReference type="ARBA" id="ARBA00004496"/>
    </source>
</evidence>
<dbReference type="GO" id="GO:0006281">
    <property type="term" value="P:DNA repair"/>
    <property type="evidence" value="ECO:0007669"/>
    <property type="project" value="UniProtKB-UniRule"/>
</dbReference>
<dbReference type="InterPro" id="IPR001126">
    <property type="entry name" value="UmuC"/>
</dbReference>
<feature type="site" description="Substrate discrimination" evidence="16">
    <location>
        <position position="14"/>
    </location>
</feature>
<dbReference type="InParanoid" id="A0A395JS39"/>
<dbReference type="InterPro" id="IPR036775">
    <property type="entry name" value="DNA_pol_Y-fam_lit_finger_sf"/>
</dbReference>
<dbReference type="CDD" id="cd03586">
    <property type="entry name" value="PolY_Pol_IV_kappa"/>
    <property type="match status" value="1"/>
</dbReference>
<dbReference type="GO" id="GO:0006261">
    <property type="term" value="P:DNA-templated DNA replication"/>
    <property type="evidence" value="ECO:0007669"/>
    <property type="project" value="UniProtKB-UniRule"/>
</dbReference>
<dbReference type="EMBL" id="QNRT01000001">
    <property type="protein sequence ID" value="RBP53395.1"/>
    <property type="molecule type" value="Genomic_DNA"/>
</dbReference>
<keyword evidence="6 16" id="KW-0808">Transferase</keyword>
<evidence type="ECO:0000256" key="15">
    <source>
        <dbReference type="ARBA" id="ARBA00049244"/>
    </source>
</evidence>
<dbReference type="InterPro" id="IPR050116">
    <property type="entry name" value="DNA_polymerase-Y"/>
</dbReference>
<evidence type="ECO:0000256" key="5">
    <source>
        <dbReference type="ARBA" id="ARBA00022490"/>
    </source>
</evidence>
<evidence type="ECO:0000256" key="3">
    <source>
        <dbReference type="ARBA" id="ARBA00011245"/>
    </source>
</evidence>
<dbReference type="PANTHER" id="PTHR11076">
    <property type="entry name" value="DNA REPAIR POLYMERASE UMUC / TRANSFERASE FAMILY MEMBER"/>
    <property type="match status" value="1"/>
</dbReference>
<dbReference type="InterPro" id="IPR043502">
    <property type="entry name" value="DNA/RNA_pol_sf"/>
</dbReference>
<dbReference type="InterPro" id="IPR017961">
    <property type="entry name" value="DNA_pol_Y-fam_little_finger"/>
</dbReference>
<keyword evidence="5 16" id="KW-0963">Cytoplasm</keyword>
<evidence type="ECO:0000256" key="4">
    <source>
        <dbReference type="ARBA" id="ARBA00022457"/>
    </source>
</evidence>
<name>A0A395JS39_9GAMM</name>
<feature type="domain" description="UmuC" evidence="17">
    <location>
        <begin position="5"/>
        <end position="186"/>
    </location>
</feature>
<evidence type="ECO:0000256" key="11">
    <source>
        <dbReference type="ARBA" id="ARBA00022842"/>
    </source>
</evidence>
<evidence type="ECO:0000259" key="17">
    <source>
        <dbReference type="PROSITE" id="PS50173"/>
    </source>
</evidence>
<dbReference type="Gene3D" id="1.10.150.20">
    <property type="entry name" value="5' to 3' exonuclease, C-terminal subdomain"/>
    <property type="match status" value="1"/>
</dbReference>
<dbReference type="GO" id="GO:0000287">
    <property type="term" value="F:magnesium ion binding"/>
    <property type="evidence" value="ECO:0007669"/>
    <property type="project" value="UniProtKB-UniRule"/>
</dbReference>
<dbReference type="Gene3D" id="3.30.70.270">
    <property type="match status" value="1"/>
</dbReference>
<organism evidence="18 19">
    <name type="scientific">Arenicella xantha</name>
    <dbReference type="NCBI Taxonomy" id="644221"/>
    <lineage>
        <taxon>Bacteria</taxon>
        <taxon>Pseudomonadati</taxon>
        <taxon>Pseudomonadota</taxon>
        <taxon>Gammaproteobacteria</taxon>
        <taxon>Arenicellales</taxon>
        <taxon>Arenicellaceae</taxon>
        <taxon>Arenicella</taxon>
    </lineage>
</organism>
<dbReference type="SUPFAM" id="SSF56672">
    <property type="entry name" value="DNA/RNA polymerases"/>
    <property type="match status" value="1"/>
</dbReference>
<evidence type="ECO:0000256" key="16">
    <source>
        <dbReference type="HAMAP-Rule" id="MF_01113"/>
    </source>
</evidence>
<keyword evidence="13 16" id="KW-0238">DNA-binding</keyword>
<feature type="binding site" evidence="16">
    <location>
        <position position="104"/>
    </location>
    <ligand>
        <name>Mg(2+)</name>
        <dbReference type="ChEBI" id="CHEBI:18420"/>
    </ligand>
</feature>
<dbReference type="PROSITE" id="PS50173">
    <property type="entry name" value="UMUC"/>
    <property type="match status" value="1"/>
</dbReference>
<evidence type="ECO:0000256" key="8">
    <source>
        <dbReference type="ARBA" id="ARBA00022705"/>
    </source>
</evidence>
<keyword evidence="8 16" id="KW-0235">DNA replication</keyword>
<dbReference type="InterPro" id="IPR022880">
    <property type="entry name" value="DNApol_IV"/>
</dbReference>
<dbReference type="FunFam" id="3.40.1170.60:FF:000001">
    <property type="entry name" value="DNA polymerase IV"/>
    <property type="match status" value="1"/>
</dbReference>
<dbReference type="GO" id="GO:0009432">
    <property type="term" value="P:SOS response"/>
    <property type="evidence" value="ECO:0007669"/>
    <property type="project" value="UniProtKB-ARBA"/>
</dbReference>
<feature type="binding site" evidence="16">
    <location>
        <position position="9"/>
    </location>
    <ligand>
        <name>Mg(2+)</name>
        <dbReference type="ChEBI" id="CHEBI:18420"/>
    </ligand>
</feature>
<dbReference type="GO" id="GO:0005829">
    <property type="term" value="C:cytosol"/>
    <property type="evidence" value="ECO:0007669"/>
    <property type="project" value="TreeGrafter"/>
</dbReference>
<accession>A0A395JS39</accession>
<dbReference type="Proteomes" id="UP000253083">
    <property type="component" value="Unassembled WGS sequence"/>
</dbReference>
<comment type="caution">
    <text evidence="18">The sequence shown here is derived from an EMBL/GenBank/DDBJ whole genome shotgun (WGS) entry which is preliminary data.</text>
</comment>
<dbReference type="Gene3D" id="3.40.1170.60">
    <property type="match status" value="1"/>
</dbReference>
<sequence>MTRKIVHIDMDAFFASVEQRDFPELRGKPVIVGGKPESRGVVAACSYEARQFGVHSAMPSSRAVKLCKDAIFVPPRFDAYRQASAGIHEVFKQYTSMIEPLSLDEAYLDVTERAAALGSATAVAQRIKQDIKSTVDLTASAGISYNKFLAKIASDMDKPDGLYVIRPEHADAFIQQLPIRKFFGVGKVTEQKMQRLGIFTGADLRSRTEVELQTEFGQAGAYYYRVARGIDERPVRAHRTRKSIGQETTFSGDVVDKQFIWQTLQTIAASLESTLEAKQLAARTLTLKLRYSDFQLNTRSKTTASVFVSVSDITGTLPELLRRTEAGHRPIRLIGITLSNLVKHDPEQGSLAIVEVRESSQLGLF</sequence>
<comment type="similarity">
    <text evidence="2 16">Belongs to the DNA polymerase type-Y family.</text>
</comment>
<dbReference type="FunFam" id="3.30.1490.100:FF:000004">
    <property type="entry name" value="DNA polymerase IV"/>
    <property type="match status" value="1"/>
</dbReference>
<dbReference type="Gene3D" id="3.30.1490.100">
    <property type="entry name" value="DNA polymerase, Y-family, little finger domain"/>
    <property type="match status" value="1"/>
</dbReference>
<evidence type="ECO:0000313" key="18">
    <source>
        <dbReference type="EMBL" id="RBP53395.1"/>
    </source>
</evidence>
<dbReference type="HAMAP" id="MF_01113">
    <property type="entry name" value="DNApol_IV"/>
    <property type="match status" value="1"/>
</dbReference>
<evidence type="ECO:0000256" key="14">
    <source>
        <dbReference type="ARBA" id="ARBA00023204"/>
    </source>
</evidence>
<dbReference type="Pfam" id="PF00817">
    <property type="entry name" value="IMS"/>
    <property type="match status" value="1"/>
</dbReference>
<keyword evidence="11 16" id="KW-0460">Magnesium</keyword>
<dbReference type="SUPFAM" id="SSF100879">
    <property type="entry name" value="Lesion bypass DNA polymerase (Y-family), little finger domain"/>
    <property type="match status" value="1"/>
</dbReference>
<evidence type="ECO:0000256" key="13">
    <source>
        <dbReference type="ARBA" id="ARBA00023125"/>
    </source>
</evidence>
<dbReference type="Pfam" id="PF21999">
    <property type="entry name" value="IMS_HHH_1"/>
    <property type="match status" value="1"/>
</dbReference>
<evidence type="ECO:0000256" key="6">
    <source>
        <dbReference type="ARBA" id="ARBA00022679"/>
    </source>
</evidence>
<proteinExistence type="inferred from homology"/>
<dbReference type="FunCoup" id="A0A395JS39">
    <property type="interactions" value="495"/>
</dbReference>
<evidence type="ECO:0000256" key="10">
    <source>
        <dbReference type="ARBA" id="ARBA00022763"/>
    </source>
</evidence>
<dbReference type="PANTHER" id="PTHR11076:SF33">
    <property type="entry name" value="DNA POLYMERASE KAPPA"/>
    <property type="match status" value="1"/>
</dbReference>
<dbReference type="EC" id="2.7.7.7" evidence="16"/>
<keyword evidence="4 16" id="KW-0515">Mutator protein</keyword>
<keyword evidence="14 16" id="KW-0234">DNA repair</keyword>
<dbReference type="GO" id="GO:0003684">
    <property type="term" value="F:damaged DNA binding"/>
    <property type="evidence" value="ECO:0007669"/>
    <property type="project" value="InterPro"/>
</dbReference>
<keyword evidence="19" id="KW-1185">Reference proteome</keyword>
<dbReference type="RefSeq" id="WP_211316846.1">
    <property type="nucleotide sequence ID" value="NZ_QNRT01000001.1"/>
</dbReference>
<keyword evidence="7 16" id="KW-0548">Nucleotidyltransferase</keyword>
<dbReference type="AlphaFoldDB" id="A0A395JS39"/>
<evidence type="ECO:0000256" key="9">
    <source>
        <dbReference type="ARBA" id="ARBA00022723"/>
    </source>
</evidence>
<evidence type="ECO:0000256" key="12">
    <source>
        <dbReference type="ARBA" id="ARBA00022932"/>
    </source>
</evidence>
<dbReference type="InterPro" id="IPR043128">
    <property type="entry name" value="Rev_trsase/Diguanyl_cyclase"/>
</dbReference>
<dbReference type="Pfam" id="PF11799">
    <property type="entry name" value="IMS_C"/>
    <property type="match status" value="1"/>
</dbReference>
<dbReference type="GO" id="GO:0003887">
    <property type="term" value="F:DNA-directed DNA polymerase activity"/>
    <property type="evidence" value="ECO:0007669"/>
    <property type="project" value="UniProtKB-UniRule"/>
</dbReference>
<reference evidence="18 19" key="1">
    <citation type="submission" date="2018-06" db="EMBL/GenBank/DDBJ databases">
        <title>Genomic Encyclopedia of Type Strains, Phase IV (KMG-IV): sequencing the most valuable type-strain genomes for metagenomic binning, comparative biology and taxonomic classification.</title>
        <authorList>
            <person name="Goeker M."/>
        </authorList>
    </citation>
    <scope>NUCLEOTIDE SEQUENCE [LARGE SCALE GENOMIC DNA]</scope>
    <source>
        <strain evidence="18 19">DSM 24032</strain>
    </source>
</reference>
<comment type="catalytic activity">
    <reaction evidence="15 16">
        <text>DNA(n) + a 2'-deoxyribonucleoside 5'-triphosphate = DNA(n+1) + diphosphate</text>
        <dbReference type="Rhea" id="RHEA:22508"/>
        <dbReference type="Rhea" id="RHEA-COMP:17339"/>
        <dbReference type="Rhea" id="RHEA-COMP:17340"/>
        <dbReference type="ChEBI" id="CHEBI:33019"/>
        <dbReference type="ChEBI" id="CHEBI:61560"/>
        <dbReference type="ChEBI" id="CHEBI:173112"/>
        <dbReference type="EC" id="2.7.7.7"/>
    </reaction>
</comment>
<evidence type="ECO:0000256" key="2">
    <source>
        <dbReference type="ARBA" id="ARBA00010945"/>
    </source>
</evidence>
<keyword evidence="12 16" id="KW-0239">DNA-directed DNA polymerase</keyword>
<comment type="cofactor">
    <cofactor evidence="16">
        <name>Mg(2+)</name>
        <dbReference type="ChEBI" id="CHEBI:18420"/>
    </cofactor>
    <text evidence="16">Binds 2 magnesium ions per subunit.</text>
</comment>
<keyword evidence="10 16" id="KW-0227">DNA damage</keyword>
<dbReference type="GO" id="GO:0042276">
    <property type="term" value="P:error-prone translesion synthesis"/>
    <property type="evidence" value="ECO:0007669"/>
    <property type="project" value="TreeGrafter"/>
</dbReference>
<comment type="subunit">
    <text evidence="3 16">Monomer.</text>
</comment>
<gene>
    <name evidence="16" type="primary">dinB</name>
    <name evidence="18" type="ORF">DFR28_101781</name>
</gene>
<dbReference type="InterPro" id="IPR053848">
    <property type="entry name" value="IMS_HHH_1"/>
</dbReference>
<dbReference type="NCBIfam" id="NF002677">
    <property type="entry name" value="PRK02406.1"/>
    <property type="match status" value="1"/>
</dbReference>
<comment type="subcellular location">
    <subcellularLocation>
        <location evidence="1 16">Cytoplasm</location>
    </subcellularLocation>
</comment>